<dbReference type="Proteomes" id="UP000238296">
    <property type="component" value="Unassembled WGS sequence"/>
</dbReference>
<sequence>MIAGVFCPKKLVATSAANSARLASITGGGIVPACAVSYNPACALTCAPICAA</sequence>
<reference evidence="1 2" key="1">
    <citation type="journal article" date="2017" name="Int. J. Syst. Evol. Microbiol.">
        <title>Mycobacterium talmoniae sp. nov., a slowly growing mycobacterium isolated from human respiratory samples.</title>
        <authorList>
            <person name="Davidson R.M."/>
            <person name="DeGroote M.A."/>
            <person name="Marola J.L."/>
            <person name="Buss S."/>
            <person name="Jones V."/>
            <person name="McNeil M.R."/>
            <person name="Freifeld A.G."/>
            <person name="Elaine Epperson L."/>
            <person name="Hasan N.A."/>
            <person name="Jackson M."/>
            <person name="Iwen P.C."/>
            <person name="Salfinger M."/>
            <person name="Strong M."/>
        </authorList>
    </citation>
    <scope>NUCLEOTIDE SEQUENCE [LARGE SCALE GENOMIC DNA]</scope>
    <source>
        <strain evidence="1 2">ATCC BAA-2683</strain>
    </source>
</reference>
<gene>
    <name evidence="1" type="ORF">C1Y40_05055</name>
</gene>
<dbReference type="EMBL" id="PPEA01000714">
    <property type="protein sequence ID" value="PQM44789.1"/>
    <property type="molecule type" value="Genomic_DNA"/>
</dbReference>
<protein>
    <submittedName>
        <fullName evidence="1">Uncharacterized protein</fullName>
    </submittedName>
</protein>
<organism evidence="1 2">
    <name type="scientific">Mycobacterium talmoniae</name>
    <dbReference type="NCBI Taxonomy" id="1858794"/>
    <lineage>
        <taxon>Bacteria</taxon>
        <taxon>Bacillati</taxon>
        <taxon>Actinomycetota</taxon>
        <taxon>Actinomycetes</taxon>
        <taxon>Mycobacteriales</taxon>
        <taxon>Mycobacteriaceae</taxon>
        <taxon>Mycobacterium</taxon>
    </lineage>
</organism>
<accession>A0A2S8BDT2</accession>
<evidence type="ECO:0000313" key="2">
    <source>
        <dbReference type="Proteomes" id="UP000238296"/>
    </source>
</evidence>
<name>A0A2S8BDT2_9MYCO</name>
<comment type="caution">
    <text evidence="1">The sequence shown here is derived from an EMBL/GenBank/DDBJ whole genome shotgun (WGS) entry which is preliminary data.</text>
</comment>
<evidence type="ECO:0000313" key="1">
    <source>
        <dbReference type="EMBL" id="PQM44789.1"/>
    </source>
</evidence>
<proteinExistence type="predicted"/>
<dbReference type="AlphaFoldDB" id="A0A2S8BDT2"/>